<dbReference type="VEuPathDB" id="FungiDB:AN10723"/>
<name>C8VFV2_EMENI</name>
<dbReference type="InParanoid" id="C8VFV2"/>
<evidence type="ECO:0000313" key="3">
    <source>
        <dbReference type="Proteomes" id="UP000000560"/>
    </source>
</evidence>
<dbReference type="Proteomes" id="UP000000560">
    <property type="component" value="Chromosome V"/>
</dbReference>
<dbReference type="Gene3D" id="3.30.2140.20">
    <property type="match status" value="1"/>
</dbReference>
<reference evidence="3" key="1">
    <citation type="journal article" date="2005" name="Nature">
        <title>Sequencing of Aspergillus nidulans and comparative analysis with A. fumigatus and A. oryzae.</title>
        <authorList>
            <person name="Galagan J.E."/>
            <person name="Calvo S.E."/>
            <person name="Cuomo C."/>
            <person name="Ma L.J."/>
            <person name="Wortman J.R."/>
            <person name="Batzoglou S."/>
            <person name="Lee S.I."/>
            <person name="Basturkmen M."/>
            <person name="Spevak C.C."/>
            <person name="Clutterbuck J."/>
            <person name="Kapitonov V."/>
            <person name="Jurka J."/>
            <person name="Scazzocchio C."/>
            <person name="Farman M."/>
            <person name="Butler J."/>
            <person name="Purcell S."/>
            <person name="Harris S."/>
            <person name="Braus G.H."/>
            <person name="Draht O."/>
            <person name="Busch S."/>
            <person name="D'Enfert C."/>
            <person name="Bouchier C."/>
            <person name="Goldman G.H."/>
            <person name="Bell-Pedersen D."/>
            <person name="Griffiths-Jones S."/>
            <person name="Doonan J.H."/>
            <person name="Yu J."/>
            <person name="Vienken K."/>
            <person name="Pain A."/>
            <person name="Freitag M."/>
            <person name="Selker E.U."/>
            <person name="Archer D.B."/>
            <person name="Penalva M.A."/>
            <person name="Oakley B.R."/>
            <person name="Momany M."/>
            <person name="Tanaka T."/>
            <person name="Kumagai T."/>
            <person name="Asai K."/>
            <person name="Machida M."/>
            <person name="Nierman W.C."/>
            <person name="Denning D.W."/>
            <person name="Caddick M."/>
            <person name="Hynes M."/>
            <person name="Paoletti M."/>
            <person name="Fischer R."/>
            <person name="Miller B."/>
            <person name="Dyer P."/>
            <person name="Sachs M.S."/>
            <person name="Osmani S.A."/>
            <person name="Birren B.W."/>
        </authorList>
    </citation>
    <scope>NUCLEOTIDE SEQUENCE [LARGE SCALE GENOMIC DNA]</scope>
    <source>
        <strain evidence="3">FGSC A4 / ATCC 38163 / CBS 112.46 / NRRL 194 / M139</strain>
    </source>
</reference>
<dbReference type="PANTHER" id="PTHR11786">
    <property type="entry name" value="N-HYDROXYARYLAMINE O-ACETYLTRANSFERASE"/>
    <property type="match status" value="1"/>
</dbReference>
<dbReference type="EMBL" id="BN001305">
    <property type="protein sequence ID" value="CBF81488.1"/>
    <property type="molecule type" value="Genomic_DNA"/>
</dbReference>
<organism evidence="2 3">
    <name type="scientific">Emericella nidulans (strain FGSC A4 / ATCC 38163 / CBS 112.46 / NRRL 194 / M139)</name>
    <name type="common">Aspergillus nidulans</name>
    <dbReference type="NCBI Taxonomy" id="227321"/>
    <lineage>
        <taxon>Eukaryota</taxon>
        <taxon>Fungi</taxon>
        <taxon>Dikarya</taxon>
        <taxon>Ascomycota</taxon>
        <taxon>Pezizomycotina</taxon>
        <taxon>Eurotiomycetes</taxon>
        <taxon>Eurotiomycetidae</taxon>
        <taxon>Eurotiales</taxon>
        <taxon>Aspergillaceae</taxon>
        <taxon>Aspergillus</taxon>
        <taxon>Aspergillus subgen. Nidulantes</taxon>
    </lineage>
</organism>
<dbReference type="InterPro" id="IPR053710">
    <property type="entry name" value="Arylamine_NAT_domain_sf"/>
</dbReference>
<proteinExistence type="inferred from homology"/>
<reference evidence="3" key="2">
    <citation type="journal article" date="2009" name="Fungal Genet. Biol.">
        <title>The 2008 update of the Aspergillus nidulans genome annotation: a community effort.</title>
        <authorList>
            <person name="Wortman J.R."/>
            <person name="Gilsenan J.M."/>
            <person name="Joardar V."/>
            <person name="Deegan J."/>
            <person name="Clutterbuck J."/>
            <person name="Andersen M.R."/>
            <person name="Archer D."/>
            <person name="Bencina M."/>
            <person name="Braus G."/>
            <person name="Coutinho P."/>
            <person name="von Dohren H."/>
            <person name="Doonan J."/>
            <person name="Driessen A.J."/>
            <person name="Durek P."/>
            <person name="Espeso E."/>
            <person name="Fekete E."/>
            <person name="Flipphi M."/>
            <person name="Estrada C.G."/>
            <person name="Geysens S."/>
            <person name="Goldman G."/>
            <person name="de Groot P.W."/>
            <person name="Hansen K."/>
            <person name="Harris S.D."/>
            <person name="Heinekamp T."/>
            <person name="Helmstaedt K."/>
            <person name="Henrissat B."/>
            <person name="Hofmann G."/>
            <person name="Homan T."/>
            <person name="Horio T."/>
            <person name="Horiuchi H."/>
            <person name="James S."/>
            <person name="Jones M."/>
            <person name="Karaffa L."/>
            <person name="Karanyi Z."/>
            <person name="Kato M."/>
            <person name="Keller N."/>
            <person name="Kelly D.E."/>
            <person name="Kiel J.A."/>
            <person name="Kim J.M."/>
            <person name="van der Klei I.J."/>
            <person name="Klis F.M."/>
            <person name="Kovalchuk A."/>
            <person name="Krasevec N."/>
            <person name="Kubicek C.P."/>
            <person name="Liu B."/>
            <person name="Maccabe A."/>
            <person name="Meyer V."/>
            <person name="Mirabito P."/>
            <person name="Miskei M."/>
            <person name="Mos M."/>
            <person name="Mullins J."/>
            <person name="Nelson D.R."/>
            <person name="Nielsen J."/>
            <person name="Oakley B.R."/>
            <person name="Osmani S.A."/>
            <person name="Pakula T."/>
            <person name="Paszewski A."/>
            <person name="Paulsen I."/>
            <person name="Pilsyk S."/>
            <person name="Pocsi I."/>
            <person name="Punt P.J."/>
            <person name="Ram A.F."/>
            <person name="Ren Q."/>
            <person name="Robellet X."/>
            <person name="Robson G."/>
            <person name="Seiboth B."/>
            <person name="van Solingen P."/>
            <person name="Specht T."/>
            <person name="Sun J."/>
            <person name="Taheri-Talesh N."/>
            <person name="Takeshita N."/>
            <person name="Ussery D."/>
            <person name="vanKuyk P.A."/>
            <person name="Visser H."/>
            <person name="van de Vondervoort P.J."/>
            <person name="de Vries R.P."/>
            <person name="Walton J."/>
            <person name="Xiang X."/>
            <person name="Xiong Y."/>
            <person name="Zeng A.P."/>
            <person name="Brandt B.W."/>
            <person name="Cornell M.J."/>
            <person name="van den Hondel C.A."/>
            <person name="Visser J."/>
            <person name="Oliver S.G."/>
            <person name="Turner G."/>
        </authorList>
    </citation>
    <scope>GENOME REANNOTATION</scope>
    <source>
        <strain evidence="3">FGSC A4 / ATCC 38163 / CBS 112.46 / NRRL 194 / M139</strain>
    </source>
</reference>
<evidence type="ECO:0000256" key="1">
    <source>
        <dbReference type="ARBA" id="ARBA00006547"/>
    </source>
</evidence>
<dbReference type="RefSeq" id="XP_050468220.1">
    <property type="nucleotide sequence ID" value="XM_050612279.1"/>
</dbReference>
<evidence type="ECO:0000313" key="2">
    <source>
        <dbReference type="EMBL" id="CBF81488.1"/>
    </source>
</evidence>
<dbReference type="GO" id="GO:0016407">
    <property type="term" value="F:acetyltransferase activity"/>
    <property type="evidence" value="ECO:0007669"/>
    <property type="project" value="InterPro"/>
</dbReference>
<dbReference type="OMA" id="AYCFYEI"/>
<dbReference type="KEGG" id="ani:ANIA_10723"/>
<dbReference type="HOGENOM" id="CLU_049918_2_0_1"/>
<dbReference type="AlphaFoldDB" id="C8VFV2"/>
<dbReference type="OrthoDB" id="10260017at2759"/>
<dbReference type="GeneID" id="74896564"/>
<keyword evidence="3" id="KW-1185">Reference proteome</keyword>
<dbReference type="InterPro" id="IPR038765">
    <property type="entry name" value="Papain-like_cys_pep_sf"/>
</dbReference>
<dbReference type="InterPro" id="IPR001447">
    <property type="entry name" value="Arylamine_N-AcTrfase"/>
</dbReference>
<dbReference type="PANTHER" id="PTHR11786:SF0">
    <property type="entry name" value="ARYLAMINE N-ACETYLTRANSFERASE 4-RELATED"/>
    <property type="match status" value="1"/>
</dbReference>
<protein>
    <submittedName>
        <fullName evidence="2">N-acetyltransferase family protein, putative (AFU_orthologue AFUA_4G10930)</fullName>
    </submittedName>
</protein>
<accession>C8VFV2</accession>
<comment type="similarity">
    <text evidence="1">Belongs to the arylamine N-acetyltransferase family.</text>
</comment>
<sequence>MASTFTRSQLEAYLQRIGYANSASGPECPRLHQLQASIEQDALKALEELQRRHISSIPWGNSAIHYSQHHSISTYPSAVFEKLVVRRLDGYCMENTNLLYVVLRSLGYQAYPAAGRVSNAAADPENAGSEVRYGSLGHMVIIVGISNQKYMVDVGFGNNGPTSPLPLLRNVSGDLIPPAQMKLDKTPLPEAVDQSQEFWVYSVRYGPDKDWAPMYAFAETEFLPQDFAMMNFNTSKGSSSWFTQRVVCVRHILGDDESSIKGLYVMAGKQVKRRVHGQTEIVQTLENENDRVEALSKWFGIHLLDHEVAGIQGLVSELK</sequence>
<gene>
    <name evidence="2" type="ORF">ANIA_10723</name>
</gene>
<dbReference type="Pfam" id="PF00797">
    <property type="entry name" value="Acetyltransf_2"/>
    <property type="match status" value="1"/>
</dbReference>
<dbReference type="eggNOG" id="ENOG502RD0D">
    <property type="taxonomic scope" value="Eukaryota"/>
</dbReference>
<dbReference type="SUPFAM" id="SSF54001">
    <property type="entry name" value="Cysteine proteinases"/>
    <property type="match status" value="1"/>
</dbReference>
<dbReference type="FunFam" id="3.30.2140.20:FF:000003">
    <property type="entry name" value="Arylamine N-acetyltransferase 1"/>
    <property type="match status" value="1"/>
</dbReference>